<sequence>MNKKQVLSTIQKSLKILYAKDSLLMNSAYDINERKITHRLAMYLEPFFKKEGYVVDVEYNRIRGDYDSDAVGNLMGKKLEWHDQGSSFVYPDIIVHKRDTNDNLLLIEVKMAWKNSKRQNDFLRINEYLKEFDYKYGIYLELSEIYDECQMVSGPFT</sequence>
<dbReference type="RefSeq" id="WP_093406089.1">
    <property type="nucleotide sequence ID" value="NZ_FOVL01000003.1"/>
</dbReference>
<protein>
    <recommendedName>
        <fullName evidence="3">PD-(D/E)XK nuclease superfamily protein</fullName>
    </recommendedName>
</protein>
<dbReference type="OrthoDB" id="8907997at2"/>
<evidence type="ECO:0000313" key="1">
    <source>
        <dbReference type="EMBL" id="SFN37893.1"/>
    </source>
</evidence>
<name>A0A1I4YJ95_9FLAO</name>
<organism evidence="1 2">
    <name type="scientific">Salegentibacter flavus</name>
    <dbReference type="NCBI Taxonomy" id="287099"/>
    <lineage>
        <taxon>Bacteria</taxon>
        <taxon>Pseudomonadati</taxon>
        <taxon>Bacteroidota</taxon>
        <taxon>Flavobacteriia</taxon>
        <taxon>Flavobacteriales</taxon>
        <taxon>Flavobacteriaceae</taxon>
        <taxon>Salegentibacter</taxon>
    </lineage>
</organism>
<gene>
    <name evidence="1" type="ORF">SAMN05660413_00764</name>
</gene>
<evidence type="ECO:0008006" key="3">
    <source>
        <dbReference type="Google" id="ProtNLM"/>
    </source>
</evidence>
<dbReference type="Proteomes" id="UP000199153">
    <property type="component" value="Unassembled WGS sequence"/>
</dbReference>
<keyword evidence="2" id="KW-1185">Reference proteome</keyword>
<accession>A0A1I4YJ95</accession>
<dbReference type="EMBL" id="FOVL01000003">
    <property type="protein sequence ID" value="SFN37893.1"/>
    <property type="molecule type" value="Genomic_DNA"/>
</dbReference>
<dbReference type="STRING" id="287099.SAMN05660413_00764"/>
<proteinExistence type="predicted"/>
<evidence type="ECO:0000313" key="2">
    <source>
        <dbReference type="Proteomes" id="UP000199153"/>
    </source>
</evidence>
<dbReference type="AlphaFoldDB" id="A0A1I4YJ95"/>
<reference evidence="1 2" key="1">
    <citation type="submission" date="2016-10" db="EMBL/GenBank/DDBJ databases">
        <authorList>
            <person name="de Groot N.N."/>
        </authorList>
    </citation>
    <scope>NUCLEOTIDE SEQUENCE [LARGE SCALE GENOMIC DNA]</scope>
    <source>
        <strain evidence="1 2">DSM 17794</strain>
    </source>
</reference>